<dbReference type="PANTHER" id="PTHR43648:SF1">
    <property type="entry name" value="ELECTRON TRANSFER FLAVOPROTEIN BETA SUBUNIT LYSINE METHYLTRANSFERASE"/>
    <property type="match status" value="1"/>
</dbReference>
<keyword evidence="3 6" id="KW-0489">Methyltransferase</keyword>
<dbReference type="NCBIfam" id="TIGR00406">
    <property type="entry name" value="prmA"/>
    <property type="match status" value="1"/>
</dbReference>
<evidence type="ECO:0000256" key="5">
    <source>
        <dbReference type="ARBA" id="ARBA00022691"/>
    </source>
</evidence>
<keyword evidence="2 6" id="KW-0963">Cytoplasm</keyword>
<comment type="catalytic activity">
    <reaction evidence="6">
        <text>L-lysyl-[protein] + 3 S-adenosyl-L-methionine = N(6),N(6),N(6)-trimethyl-L-lysyl-[protein] + 3 S-adenosyl-L-homocysteine + 3 H(+)</text>
        <dbReference type="Rhea" id="RHEA:54192"/>
        <dbReference type="Rhea" id="RHEA-COMP:9752"/>
        <dbReference type="Rhea" id="RHEA-COMP:13826"/>
        <dbReference type="ChEBI" id="CHEBI:15378"/>
        <dbReference type="ChEBI" id="CHEBI:29969"/>
        <dbReference type="ChEBI" id="CHEBI:57856"/>
        <dbReference type="ChEBI" id="CHEBI:59789"/>
        <dbReference type="ChEBI" id="CHEBI:61961"/>
    </reaction>
</comment>
<comment type="function">
    <text evidence="6">Methylates ribosomal protein L11.</text>
</comment>
<feature type="binding site" evidence="6">
    <location>
        <position position="242"/>
    </location>
    <ligand>
        <name>S-adenosyl-L-methionine</name>
        <dbReference type="ChEBI" id="CHEBI:59789"/>
    </ligand>
</feature>
<dbReference type="PANTHER" id="PTHR43648">
    <property type="entry name" value="ELECTRON TRANSFER FLAVOPROTEIN BETA SUBUNIT LYSINE METHYLTRANSFERASE"/>
    <property type="match status" value="1"/>
</dbReference>
<dbReference type="GO" id="GO:0016279">
    <property type="term" value="F:protein-lysine N-methyltransferase activity"/>
    <property type="evidence" value="ECO:0007669"/>
    <property type="project" value="RHEA"/>
</dbReference>
<keyword evidence="7" id="KW-0687">Ribonucleoprotein</keyword>
<evidence type="ECO:0000256" key="4">
    <source>
        <dbReference type="ARBA" id="ARBA00022679"/>
    </source>
</evidence>
<dbReference type="EMBL" id="CP001685">
    <property type="protein sequence ID" value="ACV38601.1"/>
    <property type="molecule type" value="Genomic_DNA"/>
</dbReference>
<dbReference type="CDD" id="cd02440">
    <property type="entry name" value="AdoMet_MTases"/>
    <property type="match status" value="1"/>
</dbReference>
<dbReference type="AlphaFoldDB" id="C7N8X0"/>
<dbReference type="PIRSF" id="PIRSF000401">
    <property type="entry name" value="RPL11_MTase"/>
    <property type="match status" value="1"/>
</dbReference>
<accession>C7N8X0</accession>
<dbReference type="KEGG" id="lba:Lebu_0693"/>
<dbReference type="eggNOG" id="COG2264">
    <property type="taxonomic scope" value="Bacteria"/>
</dbReference>
<protein>
    <recommendedName>
        <fullName evidence="6">Ribosomal protein L11 methyltransferase</fullName>
        <shortName evidence="6">L11 Mtase</shortName>
        <ecNumber evidence="6">2.1.1.-</ecNumber>
    </recommendedName>
</protein>
<evidence type="ECO:0000256" key="1">
    <source>
        <dbReference type="ARBA" id="ARBA00009741"/>
    </source>
</evidence>
<dbReference type="RefSeq" id="WP_015768949.1">
    <property type="nucleotide sequence ID" value="NC_013192.1"/>
</dbReference>
<feature type="binding site" evidence="6">
    <location>
        <position position="177"/>
    </location>
    <ligand>
        <name>S-adenosyl-L-methionine</name>
        <dbReference type="ChEBI" id="CHEBI:59789"/>
    </ligand>
</feature>
<dbReference type="GO" id="GO:0032259">
    <property type="term" value="P:methylation"/>
    <property type="evidence" value="ECO:0007669"/>
    <property type="project" value="UniProtKB-KW"/>
</dbReference>
<evidence type="ECO:0000256" key="3">
    <source>
        <dbReference type="ARBA" id="ARBA00022603"/>
    </source>
</evidence>
<dbReference type="OrthoDB" id="9785995at2"/>
<dbReference type="InterPro" id="IPR050078">
    <property type="entry name" value="Ribosomal_L11_MeTrfase_PrmA"/>
</dbReference>
<dbReference type="InterPro" id="IPR029063">
    <property type="entry name" value="SAM-dependent_MTases_sf"/>
</dbReference>
<feature type="binding site" evidence="6">
    <location>
        <position position="199"/>
    </location>
    <ligand>
        <name>S-adenosyl-L-methionine</name>
        <dbReference type="ChEBI" id="CHEBI:59789"/>
    </ligand>
</feature>
<proteinExistence type="inferred from homology"/>
<dbReference type="GO" id="GO:0005840">
    <property type="term" value="C:ribosome"/>
    <property type="evidence" value="ECO:0007669"/>
    <property type="project" value="UniProtKB-KW"/>
</dbReference>
<gene>
    <name evidence="6" type="primary">prmA</name>
    <name evidence="7" type="ordered locus">Lebu_0693</name>
</gene>
<dbReference type="EC" id="2.1.1.-" evidence="6"/>
<dbReference type="HAMAP" id="MF_00735">
    <property type="entry name" value="Methyltr_PrmA"/>
    <property type="match status" value="1"/>
</dbReference>
<evidence type="ECO:0000256" key="2">
    <source>
        <dbReference type="ARBA" id="ARBA00022490"/>
    </source>
</evidence>
<dbReference type="SUPFAM" id="SSF53335">
    <property type="entry name" value="S-adenosyl-L-methionine-dependent methyltransferases"/>
    <property type="match status" value="1"/>
</dbReference>
<keyword evidence="7" id="KW-0689">Ribosomal protein</keyword>
<feature type="binding site" evidence="6">
    <location>
        <position position="156"/>
    </location>
    <ligand>
        <name>S-adenosyl-L-methionine</name>
        <dbReference type="ChEBI" id="CHEBI:59789"/>
    </ligand>
</feature>
<comment type="similarity">
    <text evidence="1 6">Belongs to the methyltransferase superfamily. PrmA family.</text>
</comment>
<keyword evidence="5 6" id="KW-0949">S-adenosyl-L-methionine</keyword>
<comment type="subcellular location">
    <subcellularLocation>
        <location evidence="6">Cytoplasm</location>
    </subcellularLocation>
</comment>
<name>C7N8X0_LEPBD</name>
<dbReference type="InterPro" id="IPR004498">
    <property type="entry name" value="Ribosomal_PrmA_MeTrfase"/>
</dbReference>
<reference evidence="7 8" key="1">
    <citation type="journal article" date="2009" name="Stand. Genomic Sci.">
        <title>Complete genome sequence of Leptotrichia buccalis type strain (C-1013-b).</title>
        <authorList>
            <person name="Ivanova N."/>
            <person name="Gronow S."/>
            <person name="Lapidus A."/>
            <person name="Copeland A."/>
            <person name="Glavina Del Rio T."/>
            <person name="Nolan M."/>
            <person name="Lucas S."/>
            <person name="Chen F."/>
            <person name="Tice H."/>
            <person name="Cheng J.F."/>
            <person name="Saunders E."/>
            <person name="Bruce D."/>
            <person name="Goodwin L."/>
            <person name="Brettin T."/>
            <person name="Detter J.C."/>
            <person name="Han C."/>
            <person name="Pitluck S."/>
            <person name="Mikhailova N."/>
            <person name="Pati A."/>
            <person name="Mavrommatis K."/>
            <person name="Chen A."/>
            <person name="Palaniappan K."/>
            <person name="Land M."/>
            <person name="Hauser L."/>
            <person name="Chang Y.J."/>
            <person name="Jeffries C.D."/>
            <person name="Chain P."/>
            <person name="Rohde C."/>
            <person name="Goker M."/>
            <person name="Bristow J."/>
            <person name="Eisen J.A."/>
            <person name="Markowitz V."/>
            <person name="Hugenholtz P."/>
            <person name="Kyrpides N.C."/>
            <person name="Klenk H.P."/>
        </authorList>
    </citation>
    <scope>NUCLEOTIDE SEQUENCE [LARGE SCALE GENOMIC DNA]</scope>
    <source>
        <strain evidence="8">ATCC 14201 / DSM 1135 / JCM 12969 / NCTC 10249 / C-1013-b</strain>
    </source>
</reference>
<dbReference type="STRING" id="523794.Lebu_0693"/>
<evidence type="ECO:0000313" key="8">
    <source>
        <dbReference type="Proteomes" id="UP000001910"/>
    </source>
</evidence>
<dbReference type="GO" id="GO:0005737">
    <property type="term" value="C:cytoplasm"/>
    <property type="evidence" value="ECO:0007669"/>
    <property type="project" value="UniProtKB-SubCell"/>
</dbReference>
<dbReference type="Pfam" id="PF06325">
    <property type="entry name" value="PrmA"/>
    <property type="match status" value="1"/>
</dbReference>
<sequence length="310" mass="35969">MNWIKVKVDYVSDNLEETKVKLINMFDEIGIKQIEVIDYFSENELDYNANFSIKNDVWSIIGYIVDNRFANTKLNIIFNNLKEFQNENTEFMYEIYTAKCNDEDWQDEWKKYFHTVNITDNIVIKPSWDEYEPESNEIVIEIDPGLAFGTGTHETTSLCVEFLEKYVKGKEKLLDIGCGSGILMLIGKKLGVKKVVGIDIDEKVRDVVLENFSKNGINDDFEVIIGNLVDDVNGKYDLVVSNILVDVLEKLLEDIEKILEKGATVIFSGILNEKEEAFVKKAENYNLKQIDRREKNNWVSLVFKYENYLI</sequence>
<keyword evidence="4 6" id="KW-0808">Transferase</keyword>
<dbReference type="HOGENOM" id="CLU_049382_0_1_0"/>
<evidence type="ECO:0000313" key="7">
    <source>
        <dbReference type="EMBL" id="ACV38601.1"/>
    </source>
</evidence>
<dbReference type="Proteomes" id="UP000001910">
    <property type="component" value="Chromosome"/>
</dbReference>
<evidence type="ECO:0000256" key="6">
    <source>
        <dbReference type="HAMAP-Rule" id="MF_00735"/>
    </source>
</evidence>
<organism evidence="7 8">
    <name type="scientific">Leptotrichia buccalis (strain ATCC 14201 / DSM 1135 / JCM 12969 / NCTC 10249 / C-1013-b)</name>
    <dbReference type="NCBI Taxonomy" id="523794"/>
    <lineage>
        <taxon>Bacteria</taxon>
        <taxon>Fusobacteriati</taxon>
        <taxon>Fusobacteriota</taxon>
        <taxon>Fusobacteriia</taxon>
        <taxon>Fusobacteriales</taxon>
        <taxon>Leptotrichiaceae</taxon>
        <taxon>Leptotrichia</taxon>
    </lineage>
</organism>
<keyword evidence="8" id="KW-1185">Reference proteome</keyword>
<dbReference type="Gene3D" id="3.40.50.150">
    <property type="entry name" value="Vaccinia Virus protein VP39"/>
    <property type="match status" value="1"/>
</dbReference>